<organism evidence="2 3">
    <name type="scientific">Trypanosoma rangeli SC58</name>
    <dbReference type="NCBI Taxonomy" id="429131"/>
    <lineage>
        <taxon>Eukaryota</taxon>
        <taxon>Discoba</taxon>
        <taxon>Euglenozoa</taxon>
        <taxon>Kinetoplastea</taxon>
        <taxon>Metakinetoplastina</taxon>
        <taxon>Trypanosomatida</taxon>
        <taxon>Trypanosomatidae</taxon>
        <taxon>Trypanosoma</taxon>
        <taxon>Herpetosoma</taxon>
    </lineage>
</organism>
<evidence type="ECO:0000313" key="3">
    <source>
        <dbReference type="Proteomes" id="UP000031737"/>
    </source>
</evidence>
<accession>A0A061J5L4</accession>
<evidence type="ECO:0000256" key="1">
    <source>
        <dbReference type="SAM" id="MobiDB-lite"/>
    </source>
</evidence>
<proteinExistence type="predicted"/>
<dbReference type="AlphaFoldDB" id="A0A061J5L4"/>
<dbReference type="Proteomes" id="UP000031737">
    <property type="component" value="Unassembled WGS sequence"/>
</dbReference>
<feature type="region of interest" description="Disordered" evidence="1">
    <location>
        <begin position="414"/>
        <end position="435"/>
    </location>
</feature>
<sequence length="564" mass="59412">MRCVCDLLLRRVWAGPCAVGGAATSAVRGSFTVGAGGRRGGCAPPRRGAAASGTFGGEWRRSASVASVRGGAHRRCGGSCVRPASAAGLRRDVVLTPATLLRRLEIVFPPAAPHATAPPKGATCRGGLSEAHEERPPVFSGGLAGVPGGVRACCHPVPWERVVLRRVGQAPACDVVRQHLPGVLHTAAAVYDVLVPAPFLFLPGAACVDAGDAADAMCLHPCRDRTLLSLKRRRGAEVCPVWCQRVGVLHHIPGLPDPSAPALTLREYVDFMQFFSQPVEGGPVHCMTACGLNNRDAVDHGVGRRLGGAKRDGTHGRCGPGAECPALNGGVGVWIVDPWRGSVFFAVRYHVGAEHYEWVRRPQHALSQEGRSVPAGPATSAPPEAKVVSSSGVRKGPGASSFAWARASVRQAMLESSPSHARSTPASQQPPRRERWREEDVLSTVLYYCVAGAALTAAERAAFLAQLLGAAGARDALRFSGAHASLPLAGRVCSPWRGEARVRQGRRGVGTREEQGRDGDGVAQLAKVWAPLPRSVRPLRGRQVLEDAAALAEAMKYGALRLLP</sequence>
<dbReference type="VEuPathDB" id="TriTrypDB:TRSC58_02841"/>
<dbReference type="EMBL" id="AUPL01002841">
    <property type="protein sequence ID" value="ESL09436.1"/>
    <property type="molecule type" value="Genomic_DNA"/>
</dbReference>
<reference evidence="2 3" key="1">
    <citation type="submission" date="2013-07" db="EMBL/GenBank/DDBJ databases">
        <authorList>
            <person name="Stoco P.H."/>
            <person name="Wagner G."/>
            <person name="Gerber A."/>
            <person name="Zaha A."/>
            <person name="Thompson C."/>
            <person name="Bartholomeu D.C."/>
            <person name="Luckemeyer D.D."/>
            <person name="Bahia D."/>
            <person name="Loreto E."/>
            <person name="Prestes E.B."/>
            <person name="Lima F.M."/>
            <person name="Rodrigues-Luiz G."/>
            <person name="Vallejo G.A."/>
            <person name="Filho J.F."/>
            <person name="Monteiro K.M."/>
            <person name="Tyler K.M."/>
            <person name="de Almeida L.G."/>
            <person name="Ortiz M.F."/>
            <person name="Siervo M.A."/>
            <person name="de Moraes M.H."/>
            <person name="Cunha O.L."/>
            <person name="Mendonca-Neto R."/>
            <person name="Silva R."/>
            <person name="Teixeira S.M."/>
            <person name="Murta S.M."/>
            <person name="Sincero T.C."/>
            <person name="Mendes T.A."/>
            <person name="Urmenyi T.P."/>
            <person name="Silva V.G."/>
            <person name="da Rocha W.D."/>
            <person name="Andersson B."/>
            <person name="Romanha A.J."/>
            <person name="Steindel M."/>
            <person name="de Vasconcelos A.T."/>
            <person name="Grisard E.C."/>
        </authorList>
    </citation>
    <scope>NUCLEOTIDE SEQUENCE [LARGE SCALE GENOMIC DNA]</scope>
    <source>
        <strain evidence="2 3">SC58</strain>
    </source>
</reference>
<feature type="compositionally biased region" description="Polar residues" evidence="1">
    <location>
        <begin position="414"/>
        <end position="430"/>
    </location>
</feature>
<name>A0A061J5L4_TRYRA</name>
<protein>
    <submittedName>
        <fullName evidence="2">Uncharacterized protein</fullName>
    </submittedName>
</protein>
<comment type="caution">
    <text evidence="2">The sequence shown here is derived from an EMBL/GenBank/DDBJ whole genome shotgun (WGS) entry which is preliminary data.</text>
</comment>
<gene>
    <name evidence="2" type="ORF">TRSC58_02841</name>
</gene>
<feature type="region of interest" description="Disordered" evidence="1">
    <location>
        <begin position="369"/>
        <end position="397"/>
    </location>
</feature>
<dbReference type="OrthoDB" id="243125at2759"/>
<keyword evidence="3" id="KW-1185">Reference proteome</keyword>
<evidence type="ECO:0000313" key="2">
    <source>
        <dbReference type="EMBL" id="ESL09436.1"/>
    </source>
</evidence>